<dbReference type="SUPFAM" id="SSF52096">
    <property type="entry name" value="ClpP/crotonase"/>
    <property type="match status" value="1"/>
</dbReference>
<dbReference type="InterPro" id="IPR029045">
    <property type="entry name" value="ClpP/crotonase-like_dom_sf"/>
</dbReference>
<dbReference type="InterPro" id="IPR051683">
    <property type="entry name" value="Enoyl-CoA_Hydratase/Isomerase"/>
</dbReference>
<dbReference type="PANTHER" id="PTHR42964">
    <property type="entry name" value="ENOYL-COA HYDRATASE"/>
    <property type="match status" value="1"/>
</dbReference>
<comment type="caution">
    <text evidence="2">The sequence shown here is derived from an EMBL/GenBank/DDBJ whole genome shotgun (WGS) entry which is preliminary data.</text>
</comment>
<accession>A0A0E2Z0N1</accession>
<dbReference type="GO" id="GO:0004300">
    <property type="term" value="F:enoyl-CoA hydratase activity"/>
    <property type="evidence" value="ECO:0007669"/>
    <property type="project" value="UniProtKB-EC"/>
</dbReference>
<dbReference type="EMBL" id="JPGN01000061">
    <property type="protein sequence ID" value="KFI19158.1"/>
    <property type="molecule type" value="Genomic_DNA"/>
</dbReference>
<dbReference type="PANTHER" id="PTHR42964:SF1">
    <property type="entry name" value="POLYKETIDE BIOSYNTHESIS ENOYL-COA HYDRATASE PKSH-RELATED"/>
    <property type="match status" value="1"/>
</dbReference>
<dbReference type="Proteomes" id="UP000028839">
    <property type="component" value="Unassembled WGS sequence"/>
</dbReference>
<evidence type="ECO:0000256" key="1">
    <source>
        <dbReference type="ARBA" id="ARBA00005254"/>
    </source>
</evidence>
<evidence type="ECO:0000313" key="3">
    <source>
        <dbReference type="Proteomes" id="UP000028839"/>
    </source>
</evidence>
<dbReference type="Gene3D" id="1.10.12.10">
    <property type="entry name" value="Lyase 2-enoyl-coa Hydratase, Chain A, domain 2"/>
    <property type="match status" value="1"/>
</dbReference>
<reference evidence="2 3" key="1">
    <citation type="submission" date="2014-07" db="EMBL/GenBank/DDBJ databases">
        <title>Comparative analysis of Nitrosococcus oceani genome inventories of strains from Pacific and Atlantic gyres.</title>
        <authorList>
            <person name="Lim C.K."/>
            <person name="Wang L."/>
            <person name="Sayavedra-Soto L.A."/>
            <person name="Klotz M.G."/>
        </authorList>
    </citation>
    <scope>NUCLEOTIDE SEQUENCE [LARGE SCALE GENOMIC DNA]</scope>
    <source>
        <strain evidence="2 3">C-27</strain>
    </source>
</reference>
<dbReference type="HOGENOM" id="CLU_009834_7_3_6"/>
<dbReference type="GO" id="GO:0008300">
    <property type="term" value="P:isoprenoid catabolic process"/>
    <property type="evidence" value="ECO:0007669"/>
    <property type="project" value="TreeGrafter"/>
</dbReference>
<sequence length="261" mass="28509">MMDLEPIRIETDERGVCTLTLNTPARHNALDGRMVTLLHRQLQAIAKDETIRVVIFTGQGESFSSGADLQWMRAMGLETEENNRQDAQQLAMVMRLLNRLPQPTIAKINGPAYGGAIGVIACCDIAIAVSSASFAFSEVRLGLVPAIIAPYVVAAIGPRQARRFFLSGELIPSAVALRLGLVHQVVNADELETAVASQVRRLLKAGPLAIAECKRLLARLEPGGESLREYTGEMLARLRGSPEGQEGIAAFLEKRPPRWRY</sequence>
<proteinExistence type="inferred from homology"/>
<dbReference type="EC" id="4.2.1.17" evidence="2"/>
<dbReference type="Gene3D" id="3.90.226.10">
    <property type="entry name" value="2-enoyl-CoA Hydratase, Chain A, domain 1"/>
    <property type="match status" value="1"/>
</dbReference>
<dbReference type="CDD" id="cd06558">
    <property type="entry name" value="crotonase-like"/>
    <property type="match status" value="1"/>
</dbReference>
<gene>
    <name evidence="2" type="ORF">IB75_10060</name>
</gene>
<evidence type="ECO:0000313" key="2">
    <source>
        <dbReference type="EMBL" id="KFI19158.1"/>
    </source>
</evidence>
<dbReference type="InterPro" id="IPR014748">
    <property type="entry name" value="Enoyl-CoA_hydra_C"/>
</dbReference>
<organism evidence="2 3">
    <name type="scientific">Nitrosococcus oceani C-27</name>
    <dbReference type="NCBI Taxonomy" id="314279"/>
    <lineage>
        <taxon>Bacteria</taxon>
        <taxon>Pseudomonadati</taxon>
        <taxon>Pseudomonadota</taxon>
        <taxon>Gammaproteobacteria</taxon>
        <taxon>Chromatiales</taxon>
        <taxon>Chromatiaceae</taxon>
        <taxon>Nitrosococcus</taxon>
    </lineage>
</organism>
<dbReference type="OrthoDB" id="9807606at2"/>
<dbReference type="Pfam" id="PF00378">
    <property type="entry name" value="ECH_1"/>
    <property type="match status" value="1"/>
</dbReference>
<keyword evidence="2" id="KW-0456">Lyase</keyword>
<comment type="similarity">
    <text evidence="1">Belongs to the enoyl-CoA hydratase/isomerase family.</text>
</comment>
<dbReference type="AlphaFoldDB" id="A0A0E2Z0N1"/>
<protein>
    <submittedName>
        <fullName evidence="2">Enoyl-CoA hydratase</fullName>
        <ecNumber evidence="2">4.2.1.17</ecNumber>
    </submittedName>
</protein>
<dbReference type="InterPro" id="IPR001753">
    <property type="entry name" value="Enoyl-CoA_hydra/iso"/>
</dbReference>
<name>A0A0E2Z0N1_9GAMM</name>